<dbReference type="InterPro" id="IPR013154">
    <property type="entry name" value="ADH-like_N"/>
</dbReference>
<dbReference type="Proteomes" id="UP000799439">
    <property type="component" value="Unassembled WGS sequence"/>
</dbReference>
<dbReference type="OrthoDB" id="48317at2759"/>
<evidence type="ECO:0000256" key="2">
    <source>
        <dbReference type="ARBA" id="ARBA00011245"/>
    </source>
</evidence>
<dbReference type="Gene3D" id="3.90.180.10">
    <property type="entry name" value="Medium-chain alcohol dehydrogenases, catalytic domain"/>
    <property type="match status" value="1"/>
</dbReference>
<protein>
    <submittedName>
        <fullName evidence="5">GroES-like protein</fullName>
    </submittedName>
</protein>
<dbReference type="InterPro" id="IPR047122">
    <property type="entry name" value="Trans-enoyl_RdTase-like"/>
</dbReference>
<sequence length="354" mass="38726">MALPPTMLALKSLTHDRTAIQFVPLPSLRPGYILVKVSHVALNPTDWKHRSWFPTPGATIGCDYSGTVVQVDRAVTAPFRPGERIAGFAHGTNKLQPEDGAFAEYAVVKGDTQMMVPEGLSDAEAATLGVGLTTVGQALYRSLKLPLPWEGGKEGQERPWVLVYGGSTATGSLAIQFARESGARVVSTCSPRNAEWVEGLGAERVFDYSKAEVGREIRGFTGGKLRLAFDCISEDESLAICADAFDPEVGGKISVLLPTDFEREKVDLQETRAYMSTGEDIDYFGLPLKKDLNEFEWLKEFWRRSTELFRDGKVKVHPLEVRKSGLEGISEGLDDLRDGKVSGVKLVYNVGATK</sequence>
<dbReference type="AlphaFoldDB" id="A0A9P4J3Q7"/>
<keyword evidence="6" id="KW-1185">Reference proteome</keyword>
<dbReference type="Gene3D" id="3.40.50.720">
    <property type="entry name" value="NAD(P)-binding Rossmann-like Domain"/>
    <property type="match status" value="1"/>
</dbReference>
<keyword evidence="3" id="KW-0560">Oxidoreductase</keyword>
<proteinExistence type="inferred from homology"/>
<dbReference type="EMBL" id="ML996083">
    <property type="protein sequence ID" value="KAF2154561.1"/>
    <property type="molecule type" value="Genomic_DNA"/>
</dbReference>
<gene>
    <name evidence="5" type="ORF">K461DRAFT_275678</name>
</gene>
<dbReference type="GO" id="GO:0016651">
    <property type="term" value="F:oxidoreductase activity, acting on NAD(P)H"/>
    <property type="evidence" value="ECO:0007669"/>
    <property type="project" value="InterPro"/>
</dbReference>
<dbReference type="InterPro" id="IPR020843">
    <property type="entry name" value="ER"/>
</dbReference>
<organism evidence="5 6">
    <name type="scientific">Myriangium duriaei CBS 260.36</name>
    <dbReference type="NCBI Taxonomy" id="1168546"/>
    <lineage>
        <taxon>Eukaryota</taxon>
        <taxon>Fungi</taxon>
        <taxon>Dikarya</taxon>
        <taxon>Ascomycota</taxon>
        <taxon>Pezizomycotina</taxon>
        <taxon>Dothideomycetes</taxon>
        <taxon>Dothideomycetidae</taxon>
        <taxon>Myriangiales</taxon>
        <taxon>Myriangiaceae</taxon>
        <taxon>Myriangium</taxon>
    </lineage>
</organism>
<comment type="similarity">
    <text evidence="1">Belongs to the zinc-containing alcohol dehydrogenase family.</text>
</comment>
<reference evidence="5" key="1">
    <citation type="journal article" date="2020" name="Stud. Mycol.">
        <title>101 Dothideomycetes genomes: a test case for predicting lifestyles and emergence of pathogens.</title>
        <authorList>
            <person name="Haridas S."/>
            <person name="Albert R."/>
            <person name="Binder M."/>
            <person name="Bloem J."/>
            <person name="Labutti K."/>
            <person name="Salamov A."/>
            <person name="Andreopoulos B."/>
            <person name="Baker S."/>
            <person name="Barry K."/>
            <person name="Bills G."/>
            <person name="Bluhm B."/>
            <person name="Cannon C."/>
            <person name="Castanera R."/>
            <person name="Culley D."/>
            <person name="Daum C."/>
            <person name="Ezra D."/>
            <person name="Gonzalez J."/>
            <person name="Henrissat B."/>
            <person name="Kuo A."/>
            <person name="Liang C."/>
            <person name="Lipzen A."/>
            <person name="Lutzoni F."/>
            <person name="Magnuson J."/>
            <person name="Mondo S."/>
            <person name="Nolan M."/>
            <person name="Ohm R."/>
            <person name="Pangilinan J."/>
            <person name="Park H.-J."/>
            <person name="Ramirez L."/>
            <person name="Alfaro M."/>
            <person name="Sun H."/>
            <person name="Tritt A."/>
            <person name="Yoshinaga Y."/>
            <person name="Zwiers L.-H."/>
            <person name="Turgeon B."/>
            <person name="Goodwin S."/>
            <person name="Spatafora J."/>
            <person name="Crous P."/>
            <person name="Grigoriev I."/>
        </authorList>
    </citation>
    <scope>NUCLEOTIDE SEQUENCE</scope>
    <source>
        <strain evidence="5">CBS 260.36</strain>
    </source>
</reference>
<dbReference type="SUPFAM" id="SSF50129">
    <property type="entry name" value="GroES-like"/>
    <property type="match status" value="1"/>
</dbReference>
<dbReference type="InterPro" id="IPR013149">
    <property type="entry name" value="ADH-like_C"/>
</dbReference>
<dbReference type="PANTHER" id="PTHR45348:SF2">
    <property type="entry name" value="ZINC-TYPE ALCOHOL DEHYDROGENASE-LIKE PROTEIN C2E1P3.01"/>
    <property type="match status" value="1"/>
</dbReference>
<evidence type="ECO:0000256" key="1">
    <source>
        <dbReference type="ARBA" id="ARBA00008072"/>
    </source>
</evidence>
<evidence type="ECO:0000313" key="6">
    <source>
        <dbReference type="Proteomes" id="UP000799439"/>
    </source>
</evidence>
<dbReference type="PANTHER" id="PTHR45348">
    <property type="entry name" value="HYPOTHETICAL OXIDOREDUCTASE (EUROFUNG)"/>
    <property type="match status" value="1"/>
</dbReference>
<dbReference type="Pfam" id="PF00107">
    <property type="entry name" value="ADH_zinc_N"/>
    <property type="match status" value="1"/>
</dbReference>
<evidence type="ECO:0000256" key="3">
    <source>
        <dbReference type="ARBA" id="ARBA00023002"/>
    </source>
</evidence>
<accession>A0A9P4J3Q7</accession>
<dbReference type="InterPro" id="IPR036291">
    <property type="entry name" value="NAD(P)-bd_dom_sf"/>
</dbReference>
<feature type="domain" description="Enoyl reductase (ER)" evidence="4">
    <location>
        <begin position="13"/>
        <end position="347"/>
    </location>
</feature>
<name>A0A9P4J3Q7_9PEZI</name>
<dbReference type="CDD" id="cd08249">
    <property type="entry name" value="enoyl_reductase_like"/>
    <property type="match status" value="1"/>
</dbReference>
<evidence type="ECO:0000259" key="4">
    <source>
        <dbReference type="SMART" id="SM00829"/>
    </source>
</evidence>
<comment type="subunit">
    <text evidence="2">Monomer.</text>
</comment>
<dbReference type="Pfam" id="PF08240">
    <property type="entry name" value="ADH_N"/>
    <property type="match status" value="1"/>
</dbReference>
<dbReference type="InterPro" id="IPR011032">
    <property type="entry name" value="GroES-like_sf"/>
</dbReference>
<evidence type="ECO:0000313" key="5">
    <source>
        <dbReference type="EMBL" id="KAF2154561.1"/>
    </source>
</evidence>
<comment type="caution">
    <text evidence="5">The sequence shown here is derived from an EMBL/GenBank/DDBJ whole genome shotgun (WGS) entry which is preliminary data.</text>
</comment>
<dbReference type="SMART" id="SM00829">
    <property type="entry name" value="PKS_ER"/>
    <property type="match status" value="1"/>
</dbReference>
<dbReference type="SUPFAM" id="SSF51735">
    <property type="entry name" value="NAD(P)-binding Rossmann-fold domains"/>
    <property type="match status" value="1"/>
</dbReference>